<comment type="subcellular location">
    <subcellularLocation>
        <location evidence="1 9">Membrane</location>
        <topology evidence="1 9">Single-pass type I membrane protein</topology>
    </subcellularLocation>
</comment>
<dbReference type="PANTHER" id="PTHR10915:SF1">
    <property type="entry name" value="SYNDECAN"/>
    <property type="match status" value="1"/>
</dbReference>
<keyword evidence="6 11" id="KW-0472">Membrane</keyword>
<dbReference type="GO" id="GO:0009986">
    <property type="term" value="C:cell surface"/>
    <property type="evidence" value="ECO:0007669"/>
    <property type="project" value="TreeGrafter"/>
</dbReference>
<evidence type="ECO:0000256" key="7">
    <source>
        <dbReference type="ARBA" id="ARBA00023180"/>
    </source>
</evidence>
<feature type="chain" id="PRO_5038125223" description="Syndecan" evidence="12">
    <location>
        <begin position="19"/>
        <end position="242"/>
    </location>
</feature>
<keyword evidence="7 9" id="KW-0325">Glycoprotein</keyword>
<evidence type="ECO:0000256" key="1">
    <source>
        <dbReference type="ARBA" id="ARBA00004479"/>
    </source>
</evidence>
<sequence length="242" mass="26285">MELRLLFLLCCSLAAAQGLNNTVEKPIDKRAITEYNAANAKRADEVEGSGTPPSDGKKTNLAAADIEWEASGIGPDDEDGDVVEGSGSHDDEVAGSGAVPPINMPPVGTQQTTSATRTHHEDVHEIERRPIDEDVRIEEEPTTTRTTPLRESLPEMTTARTPPPTIFEDDRHAPIDVLLKPGILAAVIGGVVVGILAAILLVMFVVYRMRKKDEGSYALDEPKQPPHYSYAYQKAPTKEFYA</sequence>
<keyword evidence="14" id="KW-1185">Reference proteome</keyword>
<keyword evidence="5 11" id="KW-1133">Transmembrane helix</keyword>
<dbReference type="InterPro" id="IPR001050">
    <property type="entry name" value="Syndecan"/>
</dbReference>
<evidence type="ECO:0000313" key="15">
    <source>
        <dbReference type="WBParaSite" id="PgR071_g047_t02"/>
    </source>
</evidence>
<keyword evidence="4 9" id="KW-0654">Proteoglycan</keyword>
<accession>A0A915BZ31</accession>
<comment type="function">
    <text evidence="9">Cell surface proteoglycan.</text>
</comment>
<dbReference type="Pfam" id="PF01034">
    <property type="entry name" value="Syndecan"/>
    <property type="match status" value="1"/>
</dbReference>
<evidence type="ECO:0000256" key="2">
    <source>
        <dbReference type="ARBA" id="ARBA00005343"/>
    </source>
</evidence>
<dbReference type="AlphaFoldDB" id="A0A915BZ31"/>
<evidence type="ECO:0000256" key="10">
    <source>
        <dbReference type="SAM" id="MobiDB-lite"/>
    </source>
</evidence>
<evidence type="ECO:0000259" key="13">
    <source>
        <dbReference type="SMART" id="SM00294"/>
    </source>
</evidence>
<dbReference type="PANTHER" id="PTHR10915">
    <property type="entry name" value="SYNDECAN"/>
    <property type="match status" value="1"/>
</dbReference>
<name>A0A915BZ31_PARUN</name>
<keyword evidence="8 9" id="KW-0357">Heparan sulfate</keyword>
<comment type="similarity">
    <text evidence="2 9">Belongs to the syndecan proteoglycan family.</text>
</comment>
<dbReference type="Proteomes" id="UP000887569">
    <property type="component" value="Unplaced"/>
</dbReference>
<dbReference type="GO" id="GO:0016020">
    <property type="term" value="C:membrane"/>
    <property type="evidence" value="ECO:0007669"/>
    <property type="project" value="UniProtKB-SubCell"/>
</dbReference>
<evidence type="ECO:0000256" key="9">
    <source>
        <dbReference type="RuleBase" id="RU000649"/>
    </source>
</evidence>
<evidence type="ECO:0000256" key="11">
    <source>
        <dbReference type="SAM" id="Phobius"/>
    </source>
</evidence>
<dbReference type="GO" id="GO:0016477">
    <property type="term" value="P:cell migration"/>
    <property type="evidence" value="ECO:0007669"/>
    <property type="project" value="TreeGrafter"/>
</dbReference>
<evidence type="ECO:0000256" key="5">
    <source>
        <dbReference type="ARBA" id="ARBA00022989"/>
    </source>
</evidence>
<evidence type="ECO:0000256" key="4">
    <source>
        <dbReference type="ARBA" id="ARBA00022974"/>
    </source>
</evidence>
<feature type="domain" description="Neurexin/syndecan/glycophorin C" evidence="13">
    <location>
        <begin position="206"/>
        <end position="224"/>
    </location>
</feature>
<reference evidence="15" key="1">
    <citation type="submission" date="2022-11" db="UniProtKB">
        <authorList>
            <consortium name="WormBaseParasite"/>
        </authorList>
    </citation>
    <scope>IDENTIFICATION</scope>
</reference>
<feature type="signal peptide" evidence="12">
    <location>
        <begin position="1"/>
        <end position="18"/>
    </location>
</feature>
<dbReference type="WBParaSite" id="PgR071_g047_t02">
    <property type="protein sequence ID" value="PgR071_g047_t02"/>
    <property type="gene ID" value="PgR071_g047"/>
</dbReference>
<organism evidence="14 15">
    <name type="scientific">Parascaris univalens</name>
    <name type="common">Nematode worm</name>
    <dbReference type="NCBI Taxonomy" id="6257"/>
    <lineage>
        <taxon>Eukaryota</taxon>
        <taxon>Metazoa</taxon>
        <taxon>Ecdysozoa</taxon>
        <taxon>Nematoda</taxon>
        <taxon>Chromadorea</taxon>
        <taxon>Rhabditida</taxon>
        <taxon>Spirurina</taxon>
        <taxon>Ascaridomorpha</taxon>
        <taxon>Ascaridoidea</taxon>
        <taxon>Ascarididae</taxon>
        <taxon>Parascaris</taxon>
    </lineage>
</organism>
<feature type="transmembrane region" description="Helical" evidence="11">
    <location>
        <begin position="183"/>
        <end position="207"/>
    </location>
</feature>
<protein>
    <recommendedName>
        <fullName evidence="9">Syndecan</fullName>
    </recommendedName>
</protein>
<dbReference type="InterPro" id="IPR003585">
    <property type="entry name" value="Neurexin-like"/>
</dbReference>
<feature type="region of interest" description="Disordered" evidence="10">
    <location>
        <begin position="70"/>
        <end position="123"/>
    </location>
</feature>
<keyword evidence="12" id="KW-0732">Signal</keyword>
<evidence type="ECO:0000256" key="6">
    <source>
        <dbReference type="ARBA" id="ARBA00023136"/>
    </source>
</evidence>
<evidence type="ECO:0000256" key="8">
    <source>
        <dbReference type="ARBA" id="ARBA00023207"/>
    </source>
</evidence>
<proteinExistence type="inferred from homology"/>
<evidence type="ECO:0000256" key="3">
    <source>
        <dbReference type="ARBA" id="ARBA00022692"/>
    </source>
</evidence>
<dbReference type="InterPro" id="IPR030479">
    <property type="entry name" value="Syndecan_CS"/>
</dbReference>
<dbReference type="SMART" id="SM00294">
    <property type="entry name" value="4.1m"/>
    <property type="match status" value="1"/>
</dbReference>
<keyword evidence="3 9" id="KW-0812">Transmembrane</keyword>
<evidence type="ECO:0000256" key="12">
    <source>
        <dbReference type="SAM" id="SignalP"/>
    </source>
</evidence>
<dbReference type="PROSITE" id="PS00964">
    <property type="entry name" value="SYNDECAN"/>
    <property type="match status" value="1"/>
</dbReference>
<dbReference type="InterPro" id="IPR027789">
    <property type="entry name" value="Syndecan/Neurexin_dom"/>
</dbReference>
<evidence type="ECO:0000313" key="14">
    <source>
        <dbReference type="Proteomes" id="UP000887569"/>
    </source>
</evidence>